<dbReference type="Pfam" id="PF03640">
    <property type="entry name" value="Lipoprotein_15"/>
    <property type="match status" value="2"/>
</dbReference>
<dbReference type="RefSeq" id="WP_124027390.1">
    <property type="nucleotide sequence ID" value="NZ_JBHRSN010000015.1"/>
</dbReference>
<dbReference type="InterPro" id="IPR036378">
    <property type="entry name" value="FAS1_dom_sf"/>
</dbReference>
<dbReference type="EMBL" id="RPOK01000002">
    <property type="protein sequence ID" value="RPJ67490.1"/>
    <property type="molecule type" value="Genomic_DNA"/>
</dbReference>
<feature type="compositionally biased region" description="Pro residues" evidence="1">
    <location>
        <begin position="30"/>
        <end position="42"/>
    </location>
</feature>
<feature type="domain" description="FAS1" evidence="2">
    <location>
        <begin position="332"/>
        <end position="468"/>
    </location>
</feature>
<feature type="domain" description="FAS1" evidence="2">
    <location>
        <begin position="186"/>
        <end position="322"/>
    </location>
</feature>
<feature type="domain" description="FAS1" evidence="2">
    <location>
        <begin position="42"/>
        <end position="176"/>
    </location>
</feature>
<feature type="region of interest" description="Disordered" evidence="1">
    <location>
        <begin position="23"/>
        <end position="42"/>
    </location>
</feature>
<evidence type="ECO:0000259" key="2">
    <source>
        <dbReference type="PROSITE" id="PS50213"/>
    </source>
</evidence>
<reference evidence="3 4" key="1">
    <citation type="submission" date="2018-11" db="EMBL/GenBank/DDBJ databases">
        <authorList>
            <person name="Ye M.-Q."/>
            <person name="Du Z.-J."/>
        </authorList>
    </citation>
    <scope>NUCLEOTIDE SEQUENCE [LARGE SCALE GENOMIC DNA]</scope>
    <source>
        <strain evidence="3 4">U0105</strain>
    </source>
</reference>
<sequence length="736" mass="75058">MNRKSLLPASLLIAGLMVGCSSDSNDLPEVSPPPPPPPPPPATTIVDVAASNEDFETLVAALEAANLVETLDDENATFTVFAPTDDAFALLGQETLDALLADPENLLAPILTYHVLDGEVDADAAIAAAGSTVETLNGASVGLSLAGDDLLVNTSTVITTNIETDNGIIHVIDAVLMPPMPTDASGSTIVDVALADDRFETLVAALTQADLVSTLADPDANFTVFAPTDDAFAKIDSDTLGALIEDFDALRAVLLQHVVLDAAVDSVTAFSLAGTDVETASGALIPTAINQETDTLTIGGANVVITDIVTDNGIIHVIDSVIIGDVELPTPATTIVDVAAGNENFSTLVSLLQATGLDAALDDASADFTVFAPTNAAFDALDPELFAALGADPEALSNVLLYHVAEGSVASDAALMVAQGDDSLVEMLNGESTALSLSGSDLYINTSLVSSTDIMADNGIIHVVDQVIVPPTSIDASSQTVAEYAAGNDNFSTLVTALDAAGLVSALADPDATFTVFAPTNAAFAKIDSDALNALLADTPALTSVLLQHVINTGAINSVSAFAANGSTVNTMADEDVAVDIVNFANATNDMTSEVAYDTSSGLLVGGMGSSQPGFTLYTFDNDLGGSGSACVDSCADVWPPVMVTDGTVSGVPGLGMIDRGDGNMQATFQGRPLYFFANDAAAGDTDGKGVNDVWDTVAQPQTALTIQGSIVTTTDVVTSNGIIHVIDTVITETLD</sequence>
<evidence type="ECO:0000313" key="4">
    <source>
        <dbReference type="Proteomes" id="UP000275281"/>
    </source>
</evidence>
<dbReference type="InterPro" id="IPR000782">
    <property type="entry name" value="FAS1_domain"/>
</dbReference>
<proteinExistence type="predicted"/>
<dbReference type="PROSITE" id="PS51257">
    <property type="entry name" value="PROKAR_LIPOPROTEIN"/>
    <property type="match status" value="1"/>
</dbReference>
<comment type="caution">
    <text evidence="3">The sequence shown here is derived from an EMBL/GenBank/DDBJ whole genome shotgun (WGS) entry which is preliminary data.</text>
</comment>
<organism evidence="3 4">
    <name type="scientific">Alteromonas sediminis</name>
    <dbReference type="NCBI Taxonomy" id="2259342"/>
    <lineage>
        <taxon>Bacteria</taxon>
        <taxon>Pseudomonadati</taxon>
        <taxon>Pseudomonadota</taxon>
        <taxon>Gammaproteobacteria</taxon>
        <taxon>Alteromonadales</taxon>
        <taxon>Alteromonadaceae</taxon>
        <taxon>Alteromonas/Salinimonas group</taxon>
        <taxon>Alteromonas</taxon>
    </lineage>
</organism>
<dbReference type="FunFam" id="2.30.180.10:FF:000014">
    <property type="entry name" value="Stabilin 1"/>
    <property type="match status" value="1"/>
</dbReference>
<dbReference type="PANTHER" id="PTHR10900:SF77">
    <property type="entry name" value="FI19380P1"/>
    <property type="match status" value="1"/>
</dbReference>
<evidence type="ECO:0000313" key="3">
    <source>
        <dbReference type="EMBL" id="RPJ67490.1"/>
    </source>
</evidence>
<dbReference type="Gene3D" id="2.30.180.10">
    <property type="entry name" value="FAS1 domain"/>
    <property type="match status" value="5"/>
</dbReference>
<gene>
    <name evidence="3" type="ORF">DRW07_08210</name>
</gene>
<dbReference type="Pfam" id="PF02469">
    <property type="entry name" value="Fasciclin"/>
    <property type="match status" value="4"/>
</dbReference>
<dbReference type="SUPFAM" id="SSF82153">
    <property type="entry name" value="FAS1 domain"/>
    <property type="match status" value="4"/>
</dbReference>
<dbReference type="InterPro" id="IPR050904">
    <property type="entry name" value="Adhesion/Biosynth-related"/>
</dbReference>
<dbReference type="Proteomes" id="UP000275281">
    <property type="component" value="Unassembled WGS sequence"/>
</dbReference>
<accession>A0A3N5Y2C4</accession>
<dbReference type="GO" id="GO:0005615">
    <property type="term" value="C:extracellular space"/>
    <property type="evidence" value="ECO:0007669"/>
    <property type="project" value="TreeGrafter"/>
</dbReference>
<dbReference type="AlphaFoldDB" id="A0A3N5Y2C4"/>
<dbReference type="SMART" id="SM00554">
    <property type="entry name" value="FAS1"/>
    <property type="match status" value="4"/>
</dbReference>
<dbReference type="PROSITE" id="PS50213">
    <property type="entry name" value="FAS1"/>
    <property type="match status" value="4"/>
</dbReference>
<protein>
    <submittedName>
        <fullName evidence="3">Adhesin</fullName>
    </submittedName>
</protein>
<dbReference type="OrthoDB" id="9800666at2"/>
<dbReference type="FunFam" id="2.30.180.10:FF:000032">
    <property type="entry name" value="Fasciclin domain-containing protein, putative"/>
    <property type="match status" value="2"/>
</dbReference>
<feature type="domain" description="FAS1" evidence="2">
    <location>
        <begin position="478"/>
        <end position="731"/>
    </location>
</feature>
<dbReference type="PANTHER" id="PTHR10900">
    <property type="entry name" value="PERIOSTIN-RELATED"/>
    <property type="match status" value="1"/>
</dbReference>
<keyword evidence="4" id="KW-1185">Reference proteome</keyword>
<name>A0A3N5Y2C4_9ALTE</name>
<evidence type="ECO:0000256" key="1">
    <source>
        <dbReference type="SAM" id="MobiDB-lite"/>
    </source>
</evidence>
<dbReference type="InterPro" id="IPR005297">
    <property type="entry name" value="Lipoprotein_repeat"/>
</dbReference>